<comment type="caution">
    <text evidence="2">The sequence shown here is derived from an EMBL/GenBank/DDBJ whole genome shotgun (WGS) entry which is preliminary data.</text>
</comment>
<reference evidence="2" key="1">
    <citation type="submission" date="2023-10" db="EMBL/GenBank/DDBJ databases">
        <authorList>
            <person name="Hackl T."/>
        </authorList>
    </citation>
    <scope>NUCLEOTIDE SEQUENCE</scope>
</reference>
<dbReference type="AlphaFoldDB" id="A0AAI8VRD6"/>
<feature type="compositionally biased region" description="Basic and acidic residues" evidence="1">
    <location>
        <begin position="64"/>
        <end position="78"/>
    </location>
</feature>
<organism evidence="2 3">
    <name type="scientific">Anthostomella pinea</name>
    <dbReference type="NCBI Taxonomy" id="933095"/>
    <lineage>
        <taxon>Eukaryota</taxon>
        <taxon>Fungi</taxon>
        <taxon>Dikarya</taxon>
        <taxon>Ascomycota</taxon>
        <taxon>Pezizomycotina</taxon>
        <taxon>Sordariomycetes</taxon>
        <taxon>Xylariomycetidae</taxon>
        <taxon>Xylariales</taxon>
        <taxon>Xylariaceae</taxon>
        <taxon>Anthostomella</taxon>
    </lineage>
</organism>
<evidence type="ECO:0000313" key="3">
    <source>
        <dbReference type="Proteomes" id="UP001295740"/>
    </source>
</evidence>
<gene>
    <name evidence="2" type="ORF">KHLLAP_LOCUS10143</name>
</gene>
<evidence type="ECO:0000313" key="2">
    <source>
        <dbReference type="EMBL" id="CAJ2509675.1"/>
    </source>
</evidence>
<protein>
    <submittedName>
        <fullName evidence="2">Uu.00g147010.m01.CDS01</fullName>
    </submittedName>
</protein>
<name>A0AAI8VRD6_9PEZI</name>
<accession>A0AAI8VRD6</accession>
<proteinExistence type="predicted"/>
<evidence type="ECO:0000256" key="1">
    <source>
        <dbReference type="SAM" id="MobiDB-lite"/>
    </source>
</evidence>
<keyword evidence="3" id="KW-1185">Reference proteome</keyword>
<sequence length="95" mass="10496">MSLGQRTASLTIDIARQDLHAADHSQPRKTDGLILAVAFLAARWRNWLVLGILDGERASVEAQRRTEARGEKEKDGRHVSLPPTQTKGVEDVVRG</sequence>
<dbReference type="Proteomes" id="UP001295740">
    <property type="component" value="Unassembled WGS sequence"/>
</dbReference>
<feature type="region of interest" description="Disordered" evidence="1">
    <location>
        <begin position="64"/>
        <end position="95"/>
    </location>
</feature>
<dbReference type="EMBL" id="CAUWAG010000012">
    <property type="protein sequence ID" value="CAJ2509675.1"/>
    <property type="molecule type" value="Genomic_DNA"/>
</dbReference>